<dbReference type="SUPFAM" id="SSF52540">
    <property type="entry name" value="P-loop containing nucleoside triphosphate hydrolases"/>
    <property type="match status" value="1"/>
</dbReference>
<feature type="transmembrane region" description="Helical" evidence="8">
    <location>
        <begin position="243"/>
        <end position="262"/>
    </location>
</feature>
<dbReference type="PROSITE" id="PS00211">
    <property type="entry name" value="ABC_TRANSPORTER_1"/>
    <property type="match status" value="1"/>
</dbReference>
<dbReference type="Gene3D" id="1.20.1560.10">
    <property type="entry name" value="ABC transporter type 1, transmembrane domain"/>
    <property type="match status" value="1"/>
</dbReference>
<dbReference type="InterPro" id="IPR017871">
    <property type="entry name" value="ABC_transporter-like_CS"/>
</dbReference>
<dbReference type="PANTHER" id="PTHR43394:SF1">
    <property type="entry name" value="ATP-BINDING CASSETTE SUB-FAMILY B MEMBER 10, MITOCHONDRIAL"/>
    <property type="match status" value="1"/>
</dbReference>
<proteinExistence type="predicted"/>
<dbReference type="InterPro" id="IPR003439">
    <property type="entry name" value="ABC_transporter-like_ATP-bd"/>
</dbReference>
<feature type="transmembrane region" description="Helical" evidence="8">
    <location>
        <begin position="52"/>
        <end position="78"/>
    </location>
</feature>
<keyword evidence="3" id="KW-0547">Nucleotide-binding</keyword>
<comment type="caution">
    <text evidence="11">The sequence shown here is derived from an EMBL/GenBank/DDBJ whole genome shotgun (WGS) entry which is preliminary data.</text>
</comment>
<dbReference type="SMART" id="SM00382">
    <property type="entry name" value="AAA"/>
    <property type="match status" value="1"/>
</dbReference>
<feature type="domain" description="ABC transporter" evidence="9">
    <location>
        <begin position="334"/>
        <end position="583"/>
    </location>
</feature>
<dbReference type="Gene3D" id="3.40.50.300">
    <property type="entry name" value="P-loop containing nucleotide triphosphate hydrolases"/>
    <property type="match status" value="1"/>
</dbReference>
<dbReference type="EMBL" id="JADPUN010000330">
    <property type="protein sequence ID" value="MBF9134219.1"/>
    <property type="molecule type" value="Genomic_DNA"/>
</dbReference>
<dbReference type="Proteomes" id="UP000638560">
    <property type="component" value="Unassembled WGS sequence"/>
</dbReference>
<evidence type="ECO:0000256" key="4">
    <source>
        <dbReference type="ARBA" id="ARBA00022840"/>
    </source>
</evidence>
<sequence>MALATRAAPGSVAALVVASLGAGTAPVAIAWLTKLLIDRVAARTPGGLTPLLQLALLLGVVAILSAVIPHVTTFAAATMGRNVRVVVRDRLFTRVSRLPGLVRLEDPPFYDRLMLALQAGAESPGQVLGGVLGLTQAIITMTGFLITLTVLSPVMAAVVVVAAVPAFAAEILLNKRRVRLAWQLGPTERRELFYTELLRSLQTAKEIRLFNVADFLRTRMLTDLRSINSARQRMDRQVLTTQGALALLSAGIASGGLVWAAASALSGRLTVGDVSMFVAAVAGTQSSLTGLIRGLSVMHQAQLMFDHYRIVMRTPSDLPVSATPRPVPELSGGIELRGVWFRYGDDQPWVLRDTNLLIRAGQATALVGRNGSGKSTLVKLLCRLYDPTRGAILWDGVDIREFDPAQLRDRLSAVFQDYTCYDLTVAENIAMGDISALDDPPRLEAAAERAGVADVVDRLPRGYETLLSRMFQDVQDGDPASGVLLSGGQWQRVALARALLRDRHDLLILDEPSSGLDAEAEYEIHRRLKRYRAGRTSLLISHRLGTVRDAPTIAVLDGGRVTEQGRHEELLDRDGTYARLFTLQARGYSGEAEDEPAEVAARTDRPVTGSATLAESSRSVRAGSPPG</sequence>
<evidence type="ECO:0000256" key="6">
    <source>
        <dbReference type="ARBA" id="ARBA00023136"/>
    </source>
</evidence>
<evidence type="ECO:0000256" key="5">
    <source>
        <dbReference type="ARBA" id="ARBA00022989"/>
    </source>
</evidence>
<feature type="transmembrane region" description="Helical" evidence="8">
    <location>
        <begin position="154"/>
        <end position="173"/>
    </location>
</feature>
<feature type="compositionally biased region" description="Polar residues" evidence="7">
    <location>
        <begin position="609"/>
        <end position="619"/>
    </location>
</feature>
<feature type="region of interest" description="Disordered" evidence="7">
    <location>
        <begin position="588"/>
        <end position="627"/>
    </location>
</feature>
<evidence type="ECO:0000256" key="3">
    <source>
        <dbReference type="ARBA" id="ARBA00022741"/>
    </source>
</evidence>
<keyword evidence="12" id="KW-1185">Reference proteome</keyword>
<keyword evidence="6 8" id="KW-0472">Membrane</keyword>
<dbReference type="Pfam" id="PF00005">
    <property type="entry name" value="ABC_tran"/>
    <property type="match status" value="1"/>
</dbReference>
<keyword evidence="5 8" id="KW-1133">Transmembrane helix</keyword>
<name>A0ABS0H7C1_9ACTN</name>
<comment type="subcellular location">
    <subcellularLocation>
        <location evidence="1">Cell membrane</location>
        <topology evidence="1">Multi-pass membrane protein</topology>
    </subcellularLocation>
</comment>
<evidence type="ECO:0000259" key="10">
    <source>
        <dbReference type="PROSITE" id="PS50929"/>
    </source>
</evidence>
<organism evidence="11 12">
    <name type="scientific">Plantactinospora alkalitolerans</name>
    <dbReference type="NCBI Taxonomy" id="2789879"/>
    <lineage>
        <taxon>Bacteria</taxon>
        <taxon>Bacillati</taxon>
        <taxon>Actinomycetota</taxon>
        <taxon>Actinomycetes</taxon>
        <taxon>Micromonosporales</taxon>
        <taxon>Micromonosporaceae</taxon>
        <taxon>Plantactinospora</taxon>
    </lineage>
</organism>
<dbReference type="SUPFAM" id="SSF90123">
    <property type="entry name" value="ABC transporter transmembrane region"/>
    <property type="match status" value="1"/>
</dbReference>
<protein>
    <submittedName>
        <fullName evidence="11">ABC transporter ATP-binding protein</fullName>
    </submittedName>
</protein>
<evidence type="ECO:0000313" key="12">
    <source>
        <dbReference type="Proteomes" id="UP000638560"/>
    </source>
</evidence>
<accession>A0ABS0H7C1</accession>
<dbReference type="InterPro" id="IPR027417">
    <property type="entry name" value="P-loop_NTPase"/>
</dbReference>
<evidence type="ECO:0000256" key="8">
    <source>
        <dbReference type="SAM" id="Phobius"/>
    </source>
</evidence>
<evidence type="ECO:0000259" key="9">
    <source>
        <dbReference type="PROSITE" id="PS50893"/>
    </source>
</evidence>
<dbReference type="InterPro" id="IPR036640">
    <property type="entry name" value="ABC1_TM_sf"/>
</dbReference>
<evidence type="ECO:0000256" key="1">
    <source>
        <dbReference type="ARBA" id="ARBA00004651"/>
    </source>
</evidence>
<dbReference type="PROSITE" id="PS50929">
    <property type="entry name" value="ABC_TM1F"/>
    <property type="match status" value="1"/>
</dbReference>
<evidence type="ECO:0000256" key="2">
    <source>
        <dbReference type="ARBA" id="ARBA00022692"/>
    </source>
</evidence>
<evidence type="ECO:0000313" key="11">
    <source>
        <dbReference type="EMBL" id="MBF9134219.1"/>
    </source>
</evidence>
<dbReference type="InterPro" id="IPR039421">
    <property type="entry name" value="Type_1_exporter"/>
</dbReference>
<keyword evidence="4 11" id="KW-0067">ATP-binding</keyword>
<dbReference type="GO" id="GO:0005524">
    <property type="term" value="F:ATP binding"/>
    <property type="evidence" value="ECO:0007669"/>
    <property type="project" value="UniProtKB-KW"/>
</dbReference>
<dbReference type="InterPro" id="IPR003593">
    <property type="entry name" value="AAA+_ATPase"/>
</dbReference>
<feature type="domain" description="ABC transmembrane type-1" evidence="10">
    <location>
        <begin position="13"/>
        <end position="300"/>
    </location>
</feature>
<evidence type="ECO:0000256" key="7">
    <source>
        <dbReference type="SAM" id="MobiDB-lite"/>
    </source>
</evidence>
<reference evidence="11 12" key="1">
    <citation type="submission" date="2020-11" db="EMBL/GenBank/DDBJ databases">
        <title>A novel isolate from a Black sea contaminated sediment with potential to produce alkanes: Plantactinospora alkalitolerans sp. nov.</title>
        <authorList>
            <person name="Carro L."/>
            <person name="Veyisoglu A."/>
            <person name="Guven K."/>
            <person name="Schumann P."/>
            <person name="Klenk H.-P."/>
            <person name="Sahin N."/>
        </authorList>
    </citation>
    <scope>NUCLEOTIDE SEQUENCE [LARGE SCALE GENOMIC DNA]</scope>
    <source>
        <strain evidence="11 12">S1510</strain>
    </source>
</reference>
<dbReference type="PROSITE" id="PS50893">
    <property type="entry name" value="ABC_TRANSPORTER_2"/>
    <property type="match status" value="1"/>
</dbReference>
<feature type="transmembrane region" description="Helical" evidence="8">
    <location>
        <begin position="127"/>
        <end position="148"/>
    </location>
</feature>
<gene>
    <name evidence="11" type="ORF">I0C86_35590</name>
</gene>
<feature type="transmembrane region" description="Helical" evidence="8">
    <location>
        <begin position="12"/>
        <end position="32"/>
    </location>
</feature>
<keyword evidence="2 8" id="KW-0812">Transmembrane</keyword>
<dbReference type="PANTHER" id="PTHR43394">
    <property type="entry name" value="ATP-DEPENDENT PERMEASE MDL1, MITOCHONDRIAL"/>
    <property type="match status" value="1"/>
</dbReference>
<dbReference type="InterPro" id="IPR011527">
    <property type="entry name" value="ABC1_TM_dom"/>
</dbReference>